<dbReference type="PANTHER" id="PTHR37850:SF1">
    <property type="entry name" value="SAF DOMAIN PROTEIN"/>
    <property type="match status" value="1"/>
</dbReference>
<dbReference type="Gene3D" id="3.40.50.720">
    <property type="entry name" value="NAD(P)-binding Rossmann-like Domain"/>
    <property type="match status" value="1"/>
</dbReference>
<evidence type="ECO:0000313" key="3">
    <source>
        <dbReference type="Proteomes" id="UP001316189"/>
    </source>
</evidence>
<dbReference type="EMBL" id="CP101988">
    <property type="protein sequence ID" value="UUI76079.1"/>
    <property type="molecule type" value="Genomic_DNA"/>
</dbReference>
<evidence type="ECO:0000313" key="2">
    <source>
        <dbReference type="EMBL" id="UUI76079.1"/>
    </source>
</evidence>
<name>A0ABY5L106_9CELL</name>
<dbReference type="SUPFAM" id="SSF51735">
    <property type="entry name" value="NAD(P)-binding Rossmann-fold domains"/>
    <property type="match status" value="1"/>
</dbReference>
<accession>A0ABY5L106</accession>
<protein>
    <submittedName>
        <fullName evidence="2">NAD(P)-dependent oxidoreductase</fullName>
    </submittedName>
</protein>
<dbReference type="CDD" id="cd11616">
    <property type="entry name" value="SAF_DH_OX_like"/>
    <property type="match status" value="1"/>
</dbReference>
<dbReference type="InterPro" id="IPR005106">
    <property type="entry name" value="Asp/hSer_DH_NAD-bd"/>
</dbReference>
<reference evidence="2 3" key="1">
    <citation type="submission" date="2022-07" db="EMBL/GenBank/DDBJ databases">
        <title>Novel species in genus cellulomonas.</title>
        <authorList>
            <person name="Ye L."/>
        </authorList>
    </citation>
    <scope>NUCLEOTIDE SEQUENCE [LARGE SCALE GENOMIC DNA]</scope>
    <source>
        <strain evidence="3">zg-Y338</strain>
    </source>
</reference>
<dbReference type="SMART" id="SM00858">
    <property type="entry name" value="SAF"/>
    <property type="match status" value="1"/>
</dbReference>
<dbReference type="InterPro" id="IPR013974">
    <property type="entry name" value="SAF"/>
</dbReference>
<organism evidence="2 3">
    <name type="scientific">Cellulomonas chengniuliangii</name>
    <dbReference type="NCBI Taxonomy" id="2968084"/>
    <lineage>
        <taxon>Bacteria</taxon>
        <taxon>Bacillati</taxon>
        <taxon>Actinomycetota</taxon>
        <taxon>Actinomycetes</taxon>
        <taxon>Micrococcales</taxon>
        <taxon>Cellulomonadaceae</taxon>
        <taxon>Cellulomonas</taxon>
    </lineage>
</organism>
<feature type="domain" description="SAF" evidence="1">
    <location>
        <begin position="344"/>
        <end position="409"/>
    </location>
</feature>
<proteinExistence type="predicted"/>
<dbReference type="Pfam" id="PF03447">
    <property type="entry name" value="NAD_binding_3"/>
    <property type="match status" value="1"/>
</dbReference>
<dbReference type="Pfam" id="PF21135">
    <property type="entry name" value="DRL_cat"/>
    <property type="match status" value="1"/>
</dbReference>
<dbReference type="InterPro" id="IPR036291">
    <property type="entry name" value="NAD(P)-bd_dom_sf"/>
</dbReference>
<gene>
    <name evidence="2" type="ORF">NP064_04005</name>
</gene>
<evidence type="ECO:0000259" key="1">
    <source>
        <dbReference type="SMART" id="SM00858"/>
    </source>
</evidence>
<dbReference type="PANTHER" id="PTHR37850">
    <property type="entry name" value="STRU PROTEIN"/>
    <property type="match status" value="1"/>
</dbReference>
<dbReference type="InterPro" id="IPR048423">
    <property type="entry name" value="DRL_cat"/>
</dbReference>
<sequence>MIVVDTLLRQRHVDGRPVRVAIVGAGFMGRGLVNQIVNSVPGMRVSVIVARRPEQGVRAFAEAGIDRVREVDSPAALDRAAAAGVPAVTSDPTTATRAHCVDVVVDVTGAVEHGARVALECIAQGKHLVLMNAEVDATVGPELARRAEAAGIVLTGCDGDQPGVQLNLHRFVRGIGLTPLVSGNVKGLQDPYRTPTTQRGFAERWGQDARMVTSFADGTKISVEQAIVANATGMTVHRRGMLGRDHPGHVDELTTRYDIDELRAMGGAVDYVVGAQPGPGVYVLATHDDPRQRHYLELYKLGPGPLYSFYAPYHLCHFEVPTTIARAALLGDATIRPLGPPVVEVVATAKRDLAAGEVLDGLGGYDYYGQAETAAITRSERLLPVGIAEGCVLREDVKQDATLTYDDVDLPPGRLVDLLRVEQAAMGEAGR</sequence>
<dbReference type="RefSeq" id="WP_227567803.1">
    <property type="nucleotide sequence ID" value="NZ_CP101988.1"/>
</dbReference>
<keyword evidence="3" id="KW-1185">Reference proteome</keyword>
<dbReference type="Proteomes" id="UP001316189">
    <property type="component" value="Chromosome"/>
</dbReference>